<keyword evidence="2" id="KW-1185">Reference proteome</keyword>
<gene>
    <name evidence="1" type="ORF">RRG08_005703</name>
</gene>
<evidence type="ECO:0000313" key="2">
    <source>
        <dbReference type="Proteomes" id="UP001283361"/>
    </source>
</evidence>
<reference evidence="1" key="1">
    <citation type="journal article" date="2023" name="G3 (Bethesda)">
        <title>A reference genome for the long-term kleptoplast-retaining sea slug Elysia crispata morphotype clarki.</title>
        <authorList>
            <person name="Eastman K.E."/>
            <person name="Pendleton A.L."/>
            <person name="Shaikh M.A."/>
            <person name="Suttiyut T."/>
            <person name="Ogas R."/>
            <person name="Tomko P."/>
            <person name="Gavelis G."/>
            <person name="Widhalm J.R."/>
            <person name="Wisecaver J.H."/>
        </authorList>
    </citation>
    <scope>NUCLEOTIDE SEQUENCE</scope>
    <source>
        <strain evidence="1">ECLA1</strain>
    </source>
</reference>
<dbReference type="AlphaFoldDB" id="A0AAE0YD50"/>
<dbReference type="EMBL" id="JAWDGP010006450">
    <property type="protein sequence ID" value="KAK3741013.1"/>
    <property type="molecule type" value="Genomic_DNA"/>
</dbReference>
<dbReference type="Proteomes" id="UP001283361">
    <property type="component" value="Unassembled WGS sequence"/>
</dbReference>
<comment type="caution">
    <text evidence="1">The sequence shown here is derived from an EMBL/GenBank/DDBJ whole genome shotgun (WGS) entry which is preliminary data.</text>
</comment>
<evidence type="ECO:0000313" key="1">
    <source>
        <dbReference type="EMBL" id="KAK3741013.1"/>
    </source>
</evidence>
<organism evidence="1 2">
    <name type="scientific">Elysia crispata</name>
    <name type="common">lettuce slug</name>
    <dbReference type="NCBI Taxonomy" id="231223"/>
    <lineage>
        <taxon>Eukaryota</taxon>
        <taxon>Metazoa</taxon>
        <taxon>Spiralia</taxon>
        <taxon>Lophotrochozoa</taxon>
        <taxon>Mollusca</taxon>
        <taxon>Gastropoda</taxon>
        <taxon>Heterobranchia</taxon>
        <taxon>Euthyneura</taxon>
        <taxon>Panpulmonata</taxon>
        <taxon>Sacoglossa</taxon>
        <taxon>Placobranchoidea</taxon>
        <taxon>Plakobranchidae</taxon>
        <taxon>Elysia</taxon>
    </lineage>
</organism>
<accession>A0AAE0YD50</accession>
<protein>
    <submittedName>
        <fullName evidence="1">Uncharacterized protein</fullName>
    </submittedName>
</protein>
<proteinExistence type="predicted"/>
<sequence length="183" mass="20414">MGICESLTPYWGLMGICESLTNYLGLMGICESLTPYWGLMGICESFTPYWGLMGICESLTNYLGLMGICESLTPYCYQREICESLILLSLHPNVYLLASYFIVVPLRHHTPSVSIKGFPVNEKIPNKQSVRTGNASSGLGIFLSVAMEIRTRQHSIMDARCFTARTNELSPGKPDKHKHNILV</sequence>
<name>A0AAE0YD50_9GAST</name>